<feature type="domain" description="Phosphatidic acid phosphatase type 2/haloperoxidase" evidence="8">
    <location>
        <begin position="80"/>
        <end position="223"/>
    </location>
</feature>
<dbReference type="EMBL" id="HBFR01031068">
    <property type="protein sequence ID" value="CAD8895336.1"/>
    <property type="molecule type" value="Transcribed_RNA"/>
</dbReference>
<dbReference type="PANTHER" id="PTHR10165:SF35">
    <property type="entry name" value="RE23632P"/>
    <property type="match status" value="1"/>
</dbReference>
<dbReference type="Pfam" id="PF01569">
    <property type="entry name" value="PAP2"/>
    <property type="match status" value="1"/>
</dbReference>
<comment type="subcellular location">
    <subcellularLocation>
        <location evidence="1">Membrane</location>
        <topology evidence="1">Multi-pass membrane protein</topology>
    </subcellularLocation>
</comment>
<organism evidence="9">
    <name type="scientific">Corethron hystrix</name>
    <dbReference type="NCBI Taxonomy" id="216773"/>
    <lineage>
        <taxon>Eukaryota</taxon>
        <taxon>Sar</taxon>
        <taxon>Stramenopiles</taxon>
        <taxon>Ochrophyta</taxon>
        <taxon>Bacillariophyta</taxon>
        <taxon>Coscinodiscophyceae</taxon>
        <taxon>Corethrophycidae</taxon>
        <taxon>Corethrales</taxon>
        <taxon>Corethraceae</taxon>
        <taxon>Corethron</taxon>
    </lineage>
</organism>
<feature type="transmembrane region" description="Helical" evidence="7">
    <location>
        <begin position="48"/>
        <end position="68"/>
    </location>
</feature>
<dbReference type="Gene3D" id="1.20.144.10">
    <property type="entry name" value="Phosphatidic acid phosphatase type 2/haloperoxidase"/>
    <property type="match status" value="1"/>
</dbReference>
<dbReference type="GO" id="GO:0008195">
    <property type="term" value="F:phosphatidate phosphatase activity"/>
    <property type="evidence" value="ECO:0007669"/>
    <property type="project" value="TreeGrafter"/>
</dbReference>
<protein>
    <recommendedName>
        <fullName evidence="8">Phosphatidic acid phosphatase type 2/haloperoxidase domain-containing protein</fullName>
    </recommendedName>
</protein>
<evidence type="ECO:0000256" key="5">
    <source>
        <dbReference type="ARBA" id="ARBA00023136"/>
    </source>
</evidence>
<evidence type="ECO:0000313" key="9">
    <source>
        <dbReference type="EMBL" id="CAD8895336.1"/>
    </source>
</evidence>
<dbReference type="PANTHER" id="PTHR10165">
    <property type="entry name" value="LIPID PHOSPHATE PHOSPHATASE"/>
    <property type="match status" value="1"/>
</dbReference>
<dbReference type="SUPFAM" id="SSF48317">
    <property type="entry name" value="Acid phosphatase/Vanadium-dependent haloperoxidase"/>
    <property type="match status" value="1"/>
</dbReference>
<evidence type="ECO:0000256" key="2">
    <source>
        <dbReference type="ARBA" id="ARBA00008816"/>
    </source>
</evidence>
<accession>A0A7S1BTG5</accession>
<sequence>MVVCFLCTKTSNKSQICLSQTQTRLLRWCFWPYDGDGRGDDDDTLADLALVLLAIVAPLVIQLMFALFVRGKKIDLHRTWCAHTSALGTTLCVTEVLKRYVGRLRPNTYEYCGFSLELLRCTDTDDDWAKSFPTGQRNWAKSFPSGHASVSFCGCVLLVWYLRSSANVKYQHTFVWRIWALISLSPLALAIMIAASRVADYYHFVGDVVAGSIIGACNALIFSRIHFPSQNLITPPETNQEEEEALDPFVAL</sequence>
<keyword evidence="3 7" id="KW-0812">Transmembrane</keyword>
<evidence type="ECO:0000256" key="7">
    <source>
        <dbReference type="SAM" id="Phobius"/>
    </source>
</evidence>
<feature type="transmembrane region" description="Helical" evidence="7">
    <location>
        <begin position="174"/>
        <end position="195"/>
    </location>
</feature>
<keyword evidence="4 7" id="KW-1133">Transmembrane helix</keyword>
<name>A0A7S1BTG5_9STRA</name>
<feature type="transmembrane region" description="Helical" evidence="7">
    <location>
        <begin position="143"/>
        <end position="162"/>
    </location>
</feature>
<feature type="transmembrane region" description="Helical" evidence="7">
    <location>
        <begin position="201"/>
        <end position="222"/>
    </location>
</feature>
<feature type="region of interest" description="Disordered" evidence="6">
    <location>
        <begin position="233"/>
        <end position="252"/>
    </location>
</feature>
<dbReference type="SMART" id="SM00014">
    <property type="entry name" value="acidPPc"/>
    <property type="match status" value="1"/>
</dbReference>
<dbReference type="GO" id="GO:0006644">
    <property type="term" value="P:phospholipid metabolic process"/>
    <property type="evidence" value="ECO:0007669"/>
    <property type="project" value="InterPro"/>
</dbReference>
<evidence type="ECO:0000256" key="1">
    <source>
        <dbReference type="ARBA" id="ARBA00004141"/>
    </source>
</evidence>
<dbReference type="InterPro" id="IPR043216">
    <property type="entry name" value="PAP-like"/>
</dbReference>
<comment type="similarity">
    <text evidence="2">Belongs to the PA-phosphatase related phosphoesterase family.</text>
</comment>
<proteinExistence type="inferred from homology"/>
<reference evidence="9" key="1">
    <citation type="submission" date="2021-01" db="EMBL/GenBank/DDBJ databases">
        <authorList>
            <person name="Corre E."/>
            <person name="Pelletier E."/>
            <person name="Niang G."/>
            <person name="Scheremetjew M."/>
            <person name="Finn R."/>
            <person name="Kale V."/>
            <person name="Holt S."/>
            <person name="Cochrane G."/>
            <person name="Meng A."/>
            <person name="Brown T."/>
            <person name="Cohen L."/>
        </authorList>
    </citation>
    <scope>NUCLEOTIDE SEQUENCE</scope>
    <source>
        <strain evidence="9">308</strain>
    </source>
</reference>
<dbReference type="InterPro" id="IPR036938">
    <property type="entry name" value="PAP2/HPO_sf"/>
</dbReference>
<evidence type="ECO:0000256" key="6">
    <source>
        <dbReference type="SAM" id="MobiDB-lite"/>
    </source>
</evidence>
<evidence type="ECO:0000256" key="3">
    <source>
        <dbReference type="ARBA" id="ARBA00022692"/>
    </source>
</evidence>
<dbReference type="GO" id="GO:0016020">
    <property type="term" value="C:membrane"/>
    <property type="evidence" value="ECO:0007669"/>
    <property type="project" value="UniProtKB-SubCell"/>
</dbReference>
<gene>
    <name evidence="9" type="ORF">CHYS00102_LOCUS22550</name>
</gene>
<keyword evidence="5 7" id="KW-0472">Membrane</keyword>
<dbReference type="AlphaFoldDB" id="A0A7S1BTG5"/>
<evidence type="ECO:0000259" key="8">
    <source>
        <dbReference type="SMART" id="SM00014"/>
    </source>
</evidence>
<dbReference type="GO" id="GO:0046839">
    <property type="term" value="P:phospholipid dephosphorylation"/>
    <property type="evidence" value="ECO:0007669"/>
    <property type="project" value="TreeGrafter"/>
</dbReference>
<evidence type="ECO:0000256" key="4">
    <source>
        <dbReference type="ARBA" id="ARBA00022989"/>
    </source>
</evidence>
<dbReference type="InterPro" id="IPR000326">
    <property type="entry name" value="PAP2/HPO"/>
</dbReference>